<dbReference type="InterPro" id="IPR013320">
    <property type="entry name" value="ConA-like_dom_sf"/>
</dbReference>
<dbReference type="EMBL" id="MPUH01000284">
    <property type="protein sequence ID" value="OMJ83983.1"/>
    <property type="molecule type" value="Genomic_DNA"/>
</dbReference>
<feature type="domain" description="EGF-like" evidence="4">
    <location>
        <begin position="475"/>
        <end position="510"/>
    </location>
</feature>
<feature type="transmembrane region" description="Helical" evidence="2">
    <location>
        <begin position="927"/>
        <end position="951"/>
    </location>
</feature>
<keyword evidence="2" id="KW-1133">Transmembrane helix</keyword>
<feature type="transmembrane region" description="Helical" evidence="2">
    <location>
        <begin position="766"/>
        <end position="787"/>
    </location>
</feature>
<feature type="transmembrane region" description="Helical" evidence="2">
    <location>
        <begin position="1044"/>
        <end position="1063"/>
    </location>
</feature>
<feature type="transmembrane region" description="Helical" evidence="2">
    <location>
        <begin position="849"/>
        <end position="874"/>
    </location>
</feature>
<feature type="signal peptide" evidence="3">
    <location>
        <begin position="1"/>
        <end position="22"/>
    </location>
</feature>
<dbReference type="InterPro" id="IPR009030">
    <property type="entry name" value="Growth_fac_rcpt_cys_sf"/>
</dbReference>
<feature type="domain" description="EGF-like" evidence="4">
    <location>
        <begin position="334"/>
        <end position="377"/>
    </location>
</feature>
<evidence type="ECO:0000313" key="6">
    <source>
        <dbReference type="Proteomes" id="UP000187209"/>
    </source>
</evidence>
<evidence type="ECO:0000259" key="4">
    <source>
        <dbReference type="SMART" id="SM00181"/>
    </source>
</evidence>
<keyword evidence="6" id="KW-1185">Reference proteome</keyword>
<feature type="domain" description="EGF-like" evidence="4">
    <location>
        <begin position="520"/>
        <end position="555"/>
    </location>
</feature>
<feature type="domain" description="EGF-like" evidence="4">
    <location>
        <begin position="380"/>
        <end position="422"/>
    </location>
</feature>
<protein>
    <recommendedName>
        <fullName evidence="4">EGF-like domain-containing protein</fullName>
    </recommendedName>
</protein>
<feature type="domain" description="EGF-like" evidence="4">
    <location>
        <begin position="601"/>
        <end position="643"/>
    </location>
</feature>
<feature type="chain" id="PRO_5012864965" description="EGF-like domain-containing protein" evidence="3">
    <location>
        <begin position="23"/>
        <end position="1154"/>
    </location>
</feature>
<feature type="transmembrane region" description="Helical" evidence="2">
    <location>
        <begin position="808"/>
        <end position="829"/>
    </location>
</feature>
<proteinExistence type="predicted"/>
<dbReference type="SUPFAM" id="SSF57184">
    <property type="entry name" value="Growth factor receptor domain"/>
    <property type="match status" value="3"/>
</dbReference>
<dbReference type="OrthoDB" id="300641at2759"/>
<comment type="caution">
    <text evidence="5">The sequence shown here is derived from an EMBL/GenBank/DDBJ whole genome shotgun (WGS) entry which is preliminary data.</text>
</comment>
<dbReference type="InterPro" id="IPR000742">
    <property type="entry name" value="EGF"/>
</dbReference>
<feature type="transmembrane region" description="Helical" evidence="2">
    <location>
        <begin position="895"/>
        <end position="915"/>
    </location>
</feature>
<gene>
    <name evidence="5" type="ORF">SteCoe_14968</name>
</gene>
<dbReference type="Gene3D" id="2.60.120.200">
    <property type="match status" value="1"/>
</dbReference>
<evidence type="ECO:0000313" key="5">
    <source>
        <dbReference type="EMBL" id="OMJ83983.1"/>
    </source>
</evidence>
<dbReference type="SMART" id="SM00181">
    <property type="entry name" value="EGF"/>
    <property type="match status" value="6"/>
</dbReference>
<dbReference type="Proteomes" id="UP000187209">
    <property type="component" value="Unassembled WGS sequence"/>
</dbReference>
<dbReference type="SUPFAM" id="SSF49899">
    <property type="entry name" value="Concanavalin A-like lectins/glucanases"/>
    <property type="match status" value="1"/>
</dbReference>
<sequence>MISALLLLYSNLLSLVLAGALAEYHFFENFGDKLHDYSGHAGYATNGKSADQFSFKGAIFTDRGAYFEGPNTAITLPSNNITGNYFLLPQEFSIAFWVNLKGYNEYDKKGYKNTNESLLFIRYLDKDNYFYISATKDNQLKLSINNSTKTYSKNLDKLVPNSWQYIVLTLDNKSTFILEALNETKSILTLDYEYSESSKKFVWFIGSSLLKKSSIQGFVWFFAILSDYKSISDYYTDSSTNCWFNDMLCSKPCYPAFKYKGDSYCIDGSMNISTNAYGEHCIGYCHNSCKDDICLDCNCKFESCTIIDKNINCICPEGSNTYWDDKDGKCKSFECPDLCKRCSSLGVCYECSSDLMELVDNKCYCKDDYLLDGEECKFADCTKLCNKCFFDKCIDCNDENSSPISNTCECNIEYYLKNGVCTKCGNLCSRCNDEKCEMCFDKNMHIKNKNCECNSGYYLEGKKCLPYSCGSLCLKCDSRVCLECVNEHMHSINTHCKCDNGYYLNETTCYEKTCGSLCSNCKLGVCEECIDQNMYAINDNCKCKTGYYLNETKCLPEPCGSLCYYCNLGECYNCIDKNMHIISNDCECNDRFYLDKTSCFPCTSNCIKCNSQGCEICDSEKGYNLVDSKCVCPAGFIDSNGCYSGAFSVVISITSANQISLSFSEMLLSNLNVEDVQIIIANASYYIENITSTDNQTFVITVDADFTKVNAANVEIKFLRAIKSASGSLLIVSSDIKVKNSIAKANKYSQTNNEKVASSAKAISRAFIAISISAGLLTGLSCLWTLMNTLQIISLMPLNSIDYPPTTIQFLTSFGNINLVPNILVFIFGSGNDATAYLESRRYGFQTSIILINSATYIISLIISMILVPCFYFGSKSQYTSISKKCSERLADYRYNYFIRFWIQGYLDLVALSFIQLKSKFVFETLWIIGAIASVGILVLAFSTVPIFIYWTNFNLNKIITGDEQFLNRWGSFYEEFKNNRKFWSTQFYTIFFIRRMMFALTQAFLNSNLELQASMNIAGSVFQLAYVIFYMPQKERKLFYSEIIGEVCTIEVMFVSTLFLSYTDDASRNVFETIIIVSVLATMVIQIGISIYSAMDPLKNLIKSLKGRMKINSNASLSKFPTSAKIQPIKEDMIVTDLADNTNSSIIVGNEKN</sequence>
<keyword evidence="3" id="KW-0732">Signal</keyword>
<accession>A0A1R2C4N4</accession>
<feature type="domain" description="EGF-like" evidence="4">
    <location>
        <begin position="427"/>
        <end position="465"/>
    </location>
</feature>
<reference evidence="5 6" key="1">
    <citation type="submission" date="2016-11" db="EMBL/GenBank/DDBJ databases">
        <title>The macronuclear genome of Stentor coeruleus: a giant cell with tiny introns.</title>
        <authorList>
            <person name="Slabodnick M."/>
            <person name="Ruby J.G."/>
            <person name="Reiff S.B."/>
            <person name="Swart E.C."/>
            <person name="Gosai S."/>
            <person name="Prabakaran S."/>
            <person name="Witkowska E."/>
            <person name="Larue G.E."/>
            <person name="Fisher S."/>
            <person name="Freeman R.M."/>
            <person name="Gunawardena J."/>
            <person name="Chu W."/>
            <person name="Stover N.A."/>
            <person name="Gregory B.D."/>
            <person name="Nowacki M."/>
            <person name="Derisi J."/>
            <person name="Roy S.W."/>
            <person name="Marshall W.F."/>
            <person name="Sood P."/>
        </authorList>
    </citation>
    <scope>NUCLEOTIDE SEQUENCE [LARGE SCALE GENOMIC DNA]</scope>
    <source>
        <strain evidence="5">WM001</strain>
    </source>
</reference>
<keyword evidence="2" id="KW-0472">Membrane</keyword>
<evidence type="ECO:0000256" key="3">
    <source>
        <dbReference type="SAM" id="SignalP"/>
    </source>
</evidence>
<name>A0A1R2C4N4_9CILI</name>
<keyword evidence="2" id="KW-0812">Transmembrane</keyword>
<evidence type="ECO:0000256" key="2">
    <source>
        <dbReference type="SAM" id="Phobius"/>
    </source>
</evidence>
<evidence type="ECO:0000256" key="1">
    <source>
        <dbReference type="ARBA" id="ARBA00023157"/>
    </source>
</evidence>
<feature type="transmembrane region" description="Helical" evidence="2">
    <location>
        <begin position="1075"/>
        <end position="1096"/>
    </location>
</feature>
<keyword evidence="1" id="KW-1015">Disulfide bond</keyword>
<organism evidence="5 6">
    <name type="scientific">Stentor coeruleus</name>
    <dbReference type="NCBI Taxonomy" id="5963"/>
    <lineage>
        <taxon>Eukaryota</taxon>
        <taxon>Sar</taxon>
        <taxon>Alveolata</taxon>
        <taxon>Ciliophora</taxon>
        <taxon>Postciliodesmatophora</taxon>
        <taxon>Heterotrichea</taxon>
        <taxon>Heterotrichida</taxon>
        <taxon>Stentoridae</taxon>
        <taxon>Stentor</taxon>
    </lineage>
</organism>
<dbReference type="AlphaFoldDB" id="A0A1R2C4N4"/>